<sequence>MSHHAYTSLIIDMTVPRTLVHIVRSFTNHTRSRRKKPGQKPLTTVQREVRMESFSDTRRLHRPVSRIHRPGLRCSRTVPEDWNSAATHWASPFSVAAICREGAFSGSQTVSLAPRPHPYYPRPSVRMSQPALLLRSQVRKRQPCGPHRPSPSS</sequence>
<feature type="region of interest" description="Disordered" evidence="1">
    <location>
        <begin position="108"/>
        <end position="129"/>
    </location>
</feature>
<reference evidence="2 3" key="1">
    <citation type="journal article" date="2016" name="Mol. Biol. Evol.">
        <title>Comparative Genomics of Early-Diverging Mushroom-Forming Fungi Provides Insights into the Origins of Lignocellulose Decay Capabilities.</title>
        <authorList>
            <person name="Nagy L.G."/>
            <person name="Riley R."/>
            <person name="Tritt A."/>
            <person name="Adam C."/>
            <person name="Daum C."/>
            <person name="Floudas D."/>
            <person name="Sun H."/>
            <person name="Yadav J.S."/>
            <person name="Pangilinan J."/>
            <person name="Larsson K.H."/>
            <person name="Matsuura K."/>
            <person name="Barry K."/>
            <person name="Labutti K."/>
            <person name="Kuo R."/>
            <person name="Ohm R.A."/>
            <person name="Bhattacharya S.S."/>
            <person name="Shirouzu T."/>
            <person name="Yoshinaga Y."/>
            <person name="Martin F.M."/>
            <person name="Grigoriev I.V."/>
            <person name="Hibbett D.S."/>
        </authorList>
    </citation>
    <scope>NUCLEOTIDE SEQUENCE [LARGE SCALE GENOMIC DNA]</scope>
    <source>
        <strain evidence="2 3">HHB12733</strain>
    </source>
</reference>
<gene>
    <name evidence="2" type="ORF">CALCODRAFT_311682</name>
</gene>
<proteinExistence type="predicted"/>
<evidence type="ECO:0000256" key="1">
    <source>
        <dbReference type="SAM" id="MobiDB-lite"/>
    </source>
</evidence>
<evidence type="ECO:0000313" key="3">
    <source>
        <dbReference type="Proteomes" id="UP000076842"/>
    </source>
</evidence>
<dbReference type="EMBL" id="KV423974">
    <property type="protein sequence ID" value="KZT56688.1"/>
    <property type="molecule type" value="Genomic_DNA"/>
</dbReference>
<protein>
    <submittedName>
        <fullName evidence="2">Uncharacterized protein</fullName>
    </submittedName>
</protein>
<evidence type="ECO:0000313" key="2">
    <source>
        <dbReference type="EMBL" id="KZT56688.1"/>
    </source>
</evidence>
<organism evidence="2 3">
    <name type="scientific">Calocera cornea HHB12733</name>
    <dbReference type="NCBI Taxonomy" id="1353952"/>
    <lineage>
        <taxon>Eukaryota</taxon>
        <taxon>Fungi</taxon>
        <taxon>Dikarya</taxon>
        <taxon>Basidiomycota</taxon>
        <taxon>Agaricomycotina</taxon>
        <taxon>Dacrymycetes</taxon>
        <taxon>Dacrymycetales</taxon>
        <taxon>Dacrymycetaceae</taxon>
        <taxon>Calocera</taxon>
    </lineage>
</organism>
<dbReference type="AlphaFoldDB" id="A0A165FFW0"/>
<dbReference type="InParanoid" id="A0A165FFW0"/>
<dbReference type="Proteomes" id="UP000076842">
    <property type="component" value="Unassembled WGS sequence"/>
</dbReference>
<name>A0A165FFW0_9BASI</name>
<keyword evidence="3" id="KW-1185">Reference proteome</keyword>
<accession>A0A165FFW0</accession>